<reference evidence="2 3" key="1">
    <citation type="journal article" date="2021" name="Arch.">
        <title>Characterization of bacteriophage T7-Ah reveals its lytic activity against a subset of both mesophilic and psychrophilic Aeromonas salmonicida strains.</title>
        <authorList>
            <person name="Leduc G.R."/>
            <person name="Paquet V.E."/>
            <person name="Vincent A.T."/>
            <person name="Charette S.J."/>
        </authorList>
    </citation>
    <scope>NUCLEOTIDE SEQUENCE [LARGE SCALE GENOMIC DNA]</scope>
</reference>
<proteinExistence type="predicted"/>
<accession>A0A7S6HS95</accession>
<dbReference type="EMBL" id="MT740748">
    <property type="protein sequence ID" value="QOC54736.1"/>
    <property type="molecule type" value="Genomic_DNA"/>
</dbReference>
<sequence>MKFTLTNVWDLFITITAVLLIILSGIPVTKHNWTRNDWINT</sequence>
<keyword evidence="3" id="KW-1185">Reference proteome</keyword>
<keyword evidence="1" id="KW-0812">Transmembrane</keyword>
<organism evidence="2 3">
    <name type="scientific">Aeromonas phage T7-Ah</name>
    <dbReference type="NCBI Taxonomy" id="2759196"/>
    <lineage>
        <taxon>Viruses</taxon>
        <taxon>Duplodnaviria</taxon>
        <taxon>Heunggongvirae</taxon>
        <taxon>Uroviricota</taxon>
        <taxon>Caudoviricetes</taxon>
        <taxon>Autographivirales</taxon>
        <taxon>Autotranscriptaviridae</taxon>
        <taxon>Studiervirinae</taxon>
        <taxon>Armandvirus</taxon>
        <taxon>Armandvirus T7Ah</taxon>
    </lineage>
</organism>
<evidence type="ECO:0000313" key="3">
    <source>
        <dbReference type="Proteomes" id="UP000595970"/>
    </source>
</evidence>
<name>A0A7S6HS95_9CAUD</name>
<feature type="transmembrane region" description="Helical" evidence="1">
    <location>
        <begin position="6"/>
        <end position="26"/>
    </location>
</feature>
<keyword evidence="1" id="KW-0472">Membrane</keyword>
<dbReference type="Proteomes" id="UP000595970">
    <property type="component" value="Segment"/>
</dbReference>
<protein>
    <submittedName>
        <fullName evidence="2">Uncharacterized protein</fullName>
    </submittedName>
</protein>
<evidence type="ECO:0000313" key="2">
    <source>
        <dbReference type="EMBL" id="QOC54736.1"/>
    </source>
</evidence>
<keyword evidence="1" id="KW-1133">Transmembrane helix</keyword>
<evidence type="ECO:0000256" key="1">
    <source>
        <dbReference type="SAM" id="Phobius"/>
    </source>
</evidence>